<proteinExistence type="predicted"/>
<keyword evidence="2" id="KW-0067">ATP-binding</keyword>
<dbReference type="SUPFAM" id="SSF52540">
    <property type="entry name" value="P-loop containing nucleoside triphosphate hydrolases"/>
    <property type="match status" value="1"/>
</dbReference>
<protein>
    <submittedName>
        <fullName evidence="4">Sigma-54 factor interaction domain-containing protein</fullName>
    </submittedName>
</protein>
<comment type="caution">
    <text evidence="4">The sequence shown here is derived from an EMBL/GenBank/DDBJ whole genome shotgun (WGS) entry which is preliminary data.</text>
</comment>
<dbReference type="GO" id="GO:0005524">
    <property type="term" value="F:ATP binding"/>
    <property type="evidence" value="ECO:0007669"/>
    <property type="project" value="UniProtKB-KW"/>
</dbReference>
<dbReference type="Pfam" id="PF00158">
    <property type="entry name" value="Sigma54_activat"/>
    <property type="match status" value="1"/>
</dbReference>
<dbReference type="PROSITE" id="PS50045">
    <property type="entry name" value="SIGMA54_INTERACT_4"/>
    <property type="match status" value="1"/>
</dbReference>
<organism evidence="4 5">
    <name type="scientific">Eiseniibacteriota bacterium</name>
    <dbReference type="NCBI Taxonomy" id="2212470"/>
    <lineage>
        <taxon>Bacteria</taxon>
        <taxon>Candidatus Eiseniibacteriota</taxon>
    </lineage>
</organism>
<dbReference type="InterPro" id="IPR002078">
    <property type="entry name" value="Sigma_54_int"/>
</dbReference>
<evidence type="ECO:0000313" key="4">
    <source>
        <dbReference type="EMBL" id="MBU2692600.1"/>
    </source>
</evidence>
<name>A0A948RX14_UNCEI</name>
<dbReference type="CDD" id="cd00009">
    <property type="entry name" value="AAA"/>
    <property type="match status" value="1"/>
</dbReference>
<dbReference type="Proteomes" id="UP000777784">
    <property type="component" value="Unassembled WGS sequence"/>
</dbReference>
<dbReference type="InterPro" id="IPR025662">
    <property type="entry name" value="Sigma_54_int_dom_ATP-bd_1"/>
</dbReference>
<keyword evidence="1" id="KW-0547">Nucleotide-binding</keyword>
<dbReference type="GO" id="GO:0006355">
    <property type="term" value="P:regulation of DNA-templated transcription"/>
    <property type="evidence" value="ECO:0007669"/>
    <property type="project" value="InterPro"/>
</dbReference>
<evidence type="ECO:0000256" key="2">
    <source>
        <dbReference type="ARBA" id="ARBA00022840"/>
    </source>
</evidence>
<dbReference type="AlphaFoldDB" id="A0A948RX14"/>
<accession>A0A948RX14</accession>
<feature type="domain" description="Sigma-54 factor interaction" evidence="3">
    <location>
        <begin position="106"/>
        <end position="173"/>
    </location>
</feature>
<dbReference type="PROSITE" id="PS00675">
    <property type="entry name" value="SIGMA54_INTERACT_1"/>
    <property type="match status" value="1"/>
</dbReference>
<dbReference type="EMBL" id="JAHJDP010000097">
    <property type="protein sequence ID" value="MBU2692600.1"/>
    <property type="molecule type" value="Genomic_DNA"/>
</dbReference>
<dbReference type="PANTHER" id="PTHR32071">
    <property type="entry name" value="TRANSCRIPTIONAL REGULATORY PROTEIN"/>
    <property type="match status" value="1"/>
</dbReference>
<sequence>MGRLELLFAERAFKTVAWQPGGGPTETGSMKRLGEIRELLLESRGLLNSIKRADLVSQAHHMLEELWLRCPWREPDTAAGGAGISQVRLKASGYYRRHRRLGVGTFLTRDMKLLSRLEDLEPIAGSDLPILILGQSGTGKELIARAIHEASNRRGRAFVPVNCGAVPSELHESACGL</sequence>
<dbReference type="InterPro" id="IPR027417">
    <property type="entry name" value="P-loop_NTPase"/>
</dbReference>
<reference evidence="4" key="1">
    <citation type="submission" date="2021-05" db="EMBL/GenBank/DDBJ databases">
        <title>Energy efficiency and biological interactions define the core microbiome of deep oligotrophic groundwater.</title>
        <authorList>
            <person name="Mehrshad M."/>
            <person name="Lopez-Fernandez M."/>
            <person name="Bell E."/>
            <person name="Bernier-Latmani R."/>
            <person name="Bertilsson S."/>
            <person name="Dopson M."/>
        </authorList>
    </citation>
    <scope>NUCLEOTIDE SEQUENCE</scope>
    <source>
        <strain evidence="4">Modern_marine.mb.64</strain>
    </source>
</reference>
<gene>
    <name evidence="4" type="ORF">KJ970_16925</name>
</gene>
<dbReference type="Gene3D" id="3.40.50.300">
    <property type="entry name" value="P-loop containing nucleotide triphosphate hydrolases"/>
    <property type="match status" value="1"/>
</dbReference>
<evidence type="ECO:0000256" key="1">
    <source>
        <dbReference type="ARBA" id="ARBA00022741"/>
    </source>
</evidence>
<evidence type="ECO:0000259" key="3">
    <source>
        <dbReference type="PROSITE" id="PS50045"/>
    </source>
</evidence>
<evidence type="ECO:0000313" key="5">
    <source>
        <dbReference type="Proteomes" id="UP000777784"/>
    </source>
</evidence>